<evidence type="ECO:0000313" key="5">
    <source>
        <dbReference type="EMBL" id="CAF0911410.1"/>
    </source>
</evidence>
<feature type="compositionally biased region" description="Basic and acidic residues" evidence="3">
    <location>
        <begin position="169"/>
        <end position="230"/>
    </location>
</feature>
<dbReference type="CDD" id="cd12411">
    <property type="entry name" value="RRM_ist3_like"/>
    <property type="match status" value="1"/>
</dbReference>
<evidence type="ECO:0000256" key="1">
    <source>
        <dbReference type="ARBA" id="ARBA00022884"/>
    </source>
</evidence>
<dbReference type="InterPro" id="IPR000504">
    <property type="entry name" value="RRM_dom"/>
</dbReference>
<dbReference type="PANTHER" id="PTHR45880">
    <property type="entry name" value="RNA-BINDING MOTIF PROTEIN, X-LINKED 2"/>
    <property type="match status" value="1"/>
</dbReference>
<dbReference type="OrthoDB" id="2573941at2759"/>
<evidence type="ECO:0000256" key="3">
    <source>
        <dbReference type="SAM" id="MobiDB-lite"/>
    </source>
</evidence>
<dbReference type="InterPro" id="IPR035979">
    <property type="entry name" value="RBD_domain_sf"/>
</dbReference>
<dbReference type="EMBL" id="CAJNOC010002082">
    <property type="protein sequence ID" value="CAF0911410.1"/>
    <property type="molecule type" value="Genomic_DNA"/>
</dbReference>
<organism evidence="5 6">
    <name type="scientific">Brachionus calyciflorus</name>
    <dbReference type="NCBI Taxonomy" id="104777"/>
    <lineage>
        <taxon>Eukaryota</taxon>
        <taxon>Metazoa</taxon>
        <taxon>Spiralia</taxon>
        <taxon>Gnathifera</taxon>
        <taxon>Rotifera</taxon>
        <taxon>Eurotatoria</taxon>
        <taxon>Monogononta</taxon>
        <taxon>Pseudotrocha</taxon>
        <taxon>Ploima</taxon>
        <taxon>Brachionidae</taxon>
        <taxon>Brachionus</taxon>
    </lineage>
</organism>
<dbReference type="GO" id="GO:0071011">
    <property type="term" value="C:precatalytic spliceosome"/>
    <property type="evidence" value="ECO:0007669"/>
    <property type="project" value="TreeGrafter"/>
</dbReference>
<dbReference type="Pfam" id="PF00076">
    <property type="entry name" value="RRM_1"/>
    <property type="match status" value="1"/>
</dbReference>
<protein>
    <recommendedName>
        <fullName evidence="4">RRM domain-containing protein</fullName>
    </recommendedName>
</protein>
<dbReference type="InterPro" id="IPR012677">
    <property type="entry name" value="Nucleotide-bd_a/b_plait_sf"/>
</dbReference>
<feature type="domain" description="RRM" evidence="4">
    <location>
        <begin position="37"/>
        <end position="115"/>
    </location>
</feature>
<dbReference type="InterPro" id="IPR045844">
    <property type="entry name" value="RRM_Ist3-like"/>
</dbReference>
<feature type="compositionally biased region" description="Basic and acidic residues" evidence="3">
    <location>
        <begin position="238"/>
        <end position="247"/>
    </location>
</feature>
<dbReference type="PROSITE" id="PS50102">
    <property type="entry name" value="RRM"/>
    <property type="match status" value="1"/>
</dbReference>
<evidence type="ECO:0000256" key="2">
    <source>
        <dbReference type="PROSITE-ProRule" id="PRU00176"/>
    </source>
</evidence>
<dbReference type="Gene3D" id="3.30.70.330">
    <property type="match status" value="1"/>
</dbReference>
<evidence type="ECO:0000259" key="4">
    <source>
        <dbReference type="PROSITE" id="PS50102"/>
    </source>
</evidence>
<dbReference type="SMART" id="SM00360">
    <property type="entry name" value="RRM"/>
    <property type="match status" value="1"/>
</dbReference>
<sequence length="247" mass="29587">MNPLTQTKNLQKLIENEIKLGAVGTKKSWHNQYRDSAWVFFGGMPFELTEGDIICIFSQFGEVVNINLIRDRKTGKSKGFGFACYENQLSTDLAVDNFNGTKILGRVIRVDHAGNYKPPKEHEDADEITKFLRESGCQGEFHQLEEKKDKIELKQVKIEKDKDDYRTKFDGRDRERKKSRSRSRDRDKKRDKLRERSRNREKSKDVDRKRDKEGERDRRKSRSRERDRSRSRDRHRRDRDYHRSDRY</sequence>
<dbReference type="InterPro" id="IPR051847">
    <property type="entry name" value="RNA_proc/Spliceosome_comp"/>
</dbReference>
<dbReference type="GO" id="GO:0005686">
    <property type="term" value="C:U2 snRNP"/>
    <property type="evidence" value="ECO:0007669"/>
    <property type="project" value="TreeGrafter"/>
</dbReference>
<name>A0A814A8V8_9BILA</name>
<keyword evidence="1 2" id="KW-0694">RNA-binding</keyword>
<dbReference type="GO" id="GO:0003723">
    <property type="term" value="F:RNA binding"/>
    <property type="evidence" value="ECO:0007669"/>
    <property type="project" value="UniProtKB-UniRule"/>
</dbReference>
<keyword evidence="6" id="KW-1185">Reference proteome</keyword>
<evidence type="ECO:0000313" key="6">
    <source>
        <dbReference type="Proteomes" id="UP000663879"/>
    </source>
</evidence>
<dbReference type="Proteomes" id="UP000663879">
    <property type="component" value="Unassembled WGS sequence"/>
</dbReference>
<accession>A0A814A8V8</accession>
<feature type="region of interest" description="Disordered" evidence="3">
    <location>
        <begin position="169"/>
        <end position="247"/>
    </location>
</feature>
<reference evidence="5" key="1">
    <citation type="submission" date="2021-02" db="EMBL/GenBank/DDBJ databases">
        <authorList>
            <person name="Nowell W R."/>
        </authorList>
    </citation>
    <scope>NUCLEOTIDE SEQUENCE</scope>
    <source>
        <strain evidence="5">Ploen Becks lab</strain>
    </source>
</reference>
<dbReference type="SUPFAM" id="SSF54928">
    <property type="entry name" value="RNA-binding domain, RBD"/>
    <property type="match status" value="1"/>
</dbReference>
<proteinExistence type="predicted"/>
<dbReference type="GO" id="GO:0000398">
    <property type="term" value="P:mRNA splicing, via spliceosome"/>
    <property type="evidence" value="ECO:0007669"/>
    <property type="project" value="InterPro"/>
</dbReference>
<dbReference type="AlphaFoldDB" id="A0A814A8V8"/>
<dbReference type="GO" id="GO:0071013">
    <property type="term" value="C:catalytic step 2 spliceosome"/>
    <property type="evidence" value="ECO:0007669"/>
    <property type="project" value="TreeGrafter"/>
</dbReference>
<comment type="caution">
    <text evidence="5">The sequence shown here is derived from an EMBL/GenBank/DDBJ whole genome shotgun (WGS) entry which is preliminary data.</text>
</comment>
<gene>
    <name evidence="5" type="ORF">OXX778_LOCUS11923</name>
</gene>
<dbReference type="PANTHER" id="PTHR45880:SF1">
    <property type="entry name" value="RNA-BINDING MOTIF PROTEIN, X-LINKED 2"/>
    <property type="match status" value="1"/>
</dbReference>